<keyword evidence="2" id="KW-1185">Reference proteome</keyword>
<protein>
    <submittedName>
        <fullName evidence="1">Uncharacterized protein</fullName>
    </submittedName>
</protein>
<accession>A0ACC1PW21</accession>
<proteinExistence type="predicted"/>
<sequence length="1847" mass="206898">MIINRLDVSLPRSGKDYATNAWLKTRRVRHTPANTTNPTNNRRRSYGLASLEEAKIATNNQSELQRNTDNNERENGQAATTSRGRGSAPAAAPSNDRGGESDCGREQRSLGETLGNTSCDPQTPLQAGPLRERQRGADTATQTAREQRTQPMAANDWVAEPGPSNIREDGGEASTSRAHYVLEQNAQHNAQDAPPDPGGGEARADVPRTPQRKEDRMLKRTSVRVGTINMNGFGVLRTDSPDNKWRTMYRMIKANSIGILLVQETHLTPERRDDVSKMFKGRIKVLYSAHPTAPTRKEGIAVILNKGQVNMKDVSVIEVVPGRAMQVTVKCHGEDLNLLCMYAPTADGVEERKQFFQKVKAYYAARPGLARPTLMAGDFNNTEDAIDRLPVSNPDSSLTDLDELKASLGLMMTDGWRATNPSERVYTFHRGTGDGATCSRLDRIYVNSDAFERARDWQIKPPTFKTDHSLATVQLSMADAPIVGKGRPTFALHLIKDKQLSKQLKTRGIQAQQEIEALEASGSRTGERNPQTILSSLKQDWLAMARKRERETVPKLVQEIKDLECERRRVQNALQEEERVRADQTAKLTKRITDLEIRRTLQQQANGRARHKIDGERPTKYWTKLHKPCAPRDLIPAFEHPHNPADGSDVRYETDSVKMAEMARNYHDRVQMDEEDVPPPEEREVCIRTALESLDVAISTEQADEMAAEITYEECEIALKFSKSGTAPGLDGIPYELWKTLHARFTENSRHEGRESFDVVKILHRALRDVQAHGVMPGACFAEGWMAPIYKEKGEKTKIANYRPITLLNTDYKLLTKLLSIRLAKAAPSIVHESQAGFVPGRKLSNHTQLAKMMISWAEATETNGAIVALDQEKAYDKIAHDYLWRVLQKFGVPESFIAMVKSLYAQAETSVLINGVLSSPYRVTRGVRQGDPLSCLLFNLAIEPLSAMIRKSGIRGINIPNCAEALKATLFADDTTSFLSAEDDFADLQKVTTTWCGAAKARFNISKTEIIPIGTPEYREAMVSTYRATGAWGNFPTGVRMAADGEPVRILGAWMGNGLNDCEIWSPKIESIRDMLERWTRSRPTLEGKRHVVQMFVGGMSQFLTTVQRMPSAVITRLKAVIRSYLWSERHTPPVRMEQMYLPVSQGGFGILDLEARNEAIDIMWLKSYLNYEKRPLWALLADDLLARTVPAKCVPTDATLRINSFLQNWKPSCNRLPHELKSMLKVAKKYGLRLEGRAFSRSILRNMPMWDHGEADKARIRRLGSRSRATACLKNVHKLMTVGDFEAFAAERDDPMHSKDSQCECDRCTSLRLEQHCADPDACYRRALDLLNTLPQKWDPRGEHPEDHEADLATRAEDTFEHAEGRTEVFDRRITTHGTLSDVFRIFTGPEEVCNTLPQINTALTGEFVTVATDGSCINNGQRNAQAGAGVFHGPQHPLNQSIRLPSTFEQTNQSGEIVAALLAAQTASNERHILQVTDSRTTMESVTIRRRQYENEGFIRQSNSELTKALIGALLSRQTFSAFTWVKGHNGHPANEAADQLAGQAAARTVGDEVDLNIDETLRLTGAKLNTMTQELAYKAIQKIRAGNAEARTSTAERVSQILNDIADGFSVMLPEGQLWRSLKKPVVTREARQWIWMVIHDGYMVGNRWLRPNMSDELRERAICKTCGQTETMQHILFCCNACGRETIWTLLRDCWEVTGLTGYDPDWGTILGAACAVIRPNGPDSKRDAAAEDRWAILAIESAHLIWKLRCERVITNDGTEFAERAVANRWYAALARRLDLERKIVALTPGKKRARMQTRLDAIWRPLVEGLTDQSTDWVIDSGVLVGIKRGSGRDLETDPG</sequence>
<dbReference type="Proteomes" id="UP001144978">
    <property type="component" value="Unassembled WGS sequence"/>
</dbReference>
<comment type="caution">
    <text evidence="1">The sequence shown here is derived from an EMBL/GenBank/DDBJ whole genome shotgun (WGS) entry which is preliminary data.</text>
</comment>
<gene>
    <name evidence="1" type="ORF">NUW54_g5756</name>
</gene>
<name>A0ACC1PW21_9APHY</name>
<evidence type="ECO:0000313" key="1">
    <source>
        <dbReference type="EMBL" id="KAJ3002608.1"/>
    </source>
</evidence>
<dbReference type="EMBL" id="JANSHE010001457">
    <property type="protein sequence ID" value="KAJ3002608.1"/>
    <property type="molecule type" value="Genomic_DNA"/>
</dbReference>
<reference evidence="1" key="1">
    <citation type="submission" date="2022-08" db="EMBL/GenBank/DDBJ databases">
        <title>Genome Sequence of Pycnoporus sanguineus.</title>
        <authorList>
            <person name="Buettner E."/>
        </authorList>
    </citation>
    <scope>NUCLEOTIDE SEQUENCE</scope>
    <source>
        <strain evidence="1">CG-C14</strain>
    </source>
</reference>
<organism evidence="1 2">
    <name type="scientific">Trametes sanguinea</name>
    <dbReference type="NCBI Taxonomy" id="158606"/>
    <lineage>
        <taxon>Eukaryota</taxon>
        <taxon>Fungi</taxon>
        <taxon>Dikarya</taxon>
        <taxon>Basidiomycota</taxon>
        <taxon>Agaricomycotina</taxon>
        <taxon>Agaricomycetes</taxon>
        <taxon>Polyporales</taxon>
        <taxon>Polyporaceae</taxon>
        <taxon>Trametes</taxon>
    </lineage>
</organism>
<evidence type="ECO:0000313" key="2">
    <source>
        <dbReference type="Proteomes" id="UP001144978"/>
    </source>
</evidence>